<gene>
    <name evidence="2" type="ORF">F2Q70_00031827</name>
</gene>
<reference evidence="2" key="1">
    <citation type="submission" date="2019-12" db="EMBL/GenBank/DDBJ databases">
        <title>Genome sequencing and annotation of Brassica cretica.</title>
        <authorList>
            <person name="Studholme D.J."/>
            <person name="Sarris P.F."/>
        </authorList>
    </citation>
    <scope>NUCLEOTIDE SEQUENCE</scope>
    <source>
        <strain evidence="2">PFS-102/07</strain>
        <tissue evidence="2">Leaf</tissue>
    </source>
</reference>
<dbReference type="AlphaFoldDB" id="A0A8S9FG32"/>
<protein>
    <submittedName>
        <fullName evidence="2">Uncharacterized protein</fullName>
    </submittedName>
</protein>
<feature type="compositionally biased region" description="Basic and acidic residues" evidence="1">
    <location>
        <begin position="78"/>
        <end position="88"/>
    </location>
</feature>
<comment type="caution">
    <text evidence="2">The sequence shown here is derived from an EMBL/GenBank/DDBJ whole genome shotgun (WGS) entry which is preliminary data.</text>
</comment>
<dbReference type="EMBL" id="QGKY02002305">
    <property type="protein sequence ID" value="KAF2531869.1"/>
    <property type="molecule type" value="Genomic_DNA"/>
</dbReference>
<evidence type="ECO:0000256" key="1">
    <source>
        <dbReference type="SAM" id="MobiDB-lite"/>
    </source>
</evidence>
<accession>A0A8S9FG32</accession>
<sequence>MKYEDFLRRVCEDYKISEMEAVEFAYMLPKRILEQMPSNTPPIFLSNDRQLASFITLFKKDIMCIYVSLTANKGRHDYETMKPSHDTMKPSQETMKPSLETMRPSQLRKSETIKSGDIFSGKKELIMKLRKLSVIERFDFITWKHVFYAKCFVAGCS</sequence>
<name>A0A8S9FG32_BRACR</name>
<feature type="region of interest" description="Disordered" evidence="1">
    <location>
        <begin position="78"/>
        <end position="104"/>
    </location>
</feature>
<organism evidence="2">
    <name type="scientific">Brassica cretica</name>
    <name type="common">Mustard</name>
    <dbReference type="NCBI Taxonomy" id="69181"/>
    <lineage>
        <taxon>Eukaryota</taxon>
        <taxon>Viridiplantae</taxon>
        <taxon>Streptophyta</taxon>
        <taxon>Embryophyta</taxon>
        <taxon>Tracheophyta</taxon>
        <taxon>Spermatophyta</taxon>
        <taxon>Magnoliopsida</taxon>
        <taxon>eudicotyledons</taxon>
        <taxon>Gunneridae</taxon>
        <taxon>Pentapetalae</taxon>
        <taxon>rosids</taxon>
        <taxon>malvids</taxon>
        <taxon>Brassicales</taxon>
        <taxon>Brassicaceae</taxon>
        <taxon>Brassiceae</taxon>
        <taxon>Brassica</taxon>
    </lineage>
</organism>
<evidence type="ECO:0000313" key="2">
    <source>
        <dbReference type="EMBL" id="KAF2531869.1"/>
    </source>
</evidence>
<proteinExistence type="predicted"/>